<evidence type="ECO:0000313" key="2">
    <source>
        <dbReference type="Proteomes" id="UP000677537"/>
    </source>
</evidence>
<dbReference type="InterPro" id="IPR010985">
    <property type="entry name" value="Ribbon_hlx_hlx"/>
</dbReference>
<accession>A0A940MZF8</accession>
<evidence type="ECO:0008006" key="3">
    <source>
        <dbReference type="Google" id="ProtNLM"/>
    </source>
</evidence>
<dbReference type="SUPFAM" id="SSF47598">
    <property type="entry name" value="Ribbon-helix-helix"/>
    <property type="match status" value="1"/>
</dbReference>
<comment type="caution">
    <text evidence="1">The sequence shown here is derived from an EMBL/GenBank/DDBJ whole genome shotgun (WGS) entry which is preliminary data.</text>
</comment>
<keyword evidence="2" id="KW-1185">Reference proteome</keyword>
<sequence>MAKSAMLALRVSPEVREALTVAAAEDDRSVSNLVERILSMWLREKGYLAQAAE</sequence>
<reference evidence="1" key="1">
    <citation type="submission" date="2021-03" db="EMBL/GenBank/DDBJ databases">
        <authorList>
            <person name="So Y."/>
        </authorList>
    </citation>
    <scope>NUCLEOTIDE SEQUENCE</scope>
    <source>
        <strain evidence="1">SG15</strain>
    </source>
</reference>
<proteinExistence type="predicted"/>
<gene>
    <name evidence="1" type="ORF">J5Y10_14525</name>
</gene>
<dbReference type="Proteomes" id="UP000677537">
    <property type="component" value="Unassembled WGS sequence"/>
</dbReference>
<name>A0A940MZF8_9PROT</name>
<dbReference type="RefSeq" id="WP_209374745.1">
    <property type="nucleotide sequence ID" value="NZ_JAGIZA010000008.1"/>
</dbReference>
<protein>
    <recommendedName>
        <fullName evidence="3">Ribbon-helix-helix protein CopG domain-containing protein</fullName>
    </recommendedName>
</protein>
<evidence type="ECO:0000313" key="1">
    <source>
        <dbReference type="EMBL" id="MBP0493997.1"/>
    </source>
</evidence>
<dbReference type="AlphaFoldDB" id="A0A940MZF8"/>
<dbReference type="GO" id="GO:0006355">
    <property type="term" value="P:regulation of DNA-templated transcription"/>
    <property type="evidence" value="ECO:0007669"/>
    <property type="project" value="InterPro"/>
</dbReference>
<organism evidence="1 2">
    <name type="scientific">Roseomonas indoligenes</name>
    <dbReference type="NCBI Taxonomy" id="2820811"/>
    <lineage>
        <taxon>Bacteria</taxon>
        <taxon>Pseudomonadati</taxon>
        <taxon>Pseudomonadota</taxon>
        <taxon>Alphaproteobacteria</taxon>
        <taxon>Acetobacterales</taxon>
        <taxon>Roseomonadaceae</taxon>
        <taxon>Roseomonas</taxon>
    </lineage>
</organism>
<dbReference type="EMBL" id="JAGIZA010000008">
    <property type="protein sequence ID" value="MBP0493997.1"/>
    <property type="molecule type" value="Genomic_DNA"/>
</dbReference>